<comment type="caution">
    <text evidence="1">The sequence shown here is derived from an EMBL/GenBank/DDBJ whole genome shotgun (WGS) entry which is preliminary data.</text>
</comment>
<protein>
    <submittedName>
        <fullName evidence="1">Uncharacterized protein</fullName>
    </submittedName>
</protein>
<proteinExistence type="predicted"/>
<organism evidence="1 2">
    <name type="scientific">Choristoneura fumiferana</name>
    <name type="common">Spruce budworm moth</name>
    <name type="synonym">Archips fumiferana</name>
    <dbReference type="NCBI Taxonomy" id="7141"/>
    <lineage>
        <taxon>Eukaryota</taxon>
        <taxon>Metazoa</taxon>
        <taxon>Ecdysozoa</taxon>
        <taxon>Arthropoda</taxon>
        <taxon>Hexapoda</taxon>
        <taxon>Insecta</taxon>
        <taxon>Pterygota</taxon>
        <taxon>Neoptera</taxon>
        <taxon>Endopterygota</taxon>
        <taxon>Lepidoptera</taxon>
        <taxon>Glossata</taxon>
        <taxon>Ditrysia</taxon>
        <taxon>Tortricoidea</taxon>
        <taxon>Tortricidae</taxon>
        <taxon>Tortricinae</taxon>
        <taxon>Choristoneura</taxon>
    </lineage>
</organism>
<evidence type="ECO:0000313" key="1">
    <source>
        <dbReference type="EMBL" id="KAI8440363.1"/>
    </source>
</evidence>
<reference evidence="1 2" key="1">
    <citation type="journal article" date="2022" name="Genome Biol. Evol.">
        <title>The Spruce Budworm Genome: Reconstructing the Evolutionary History of Antifreeze Proteins.</title>
        <authorList>
            <person name="Beliveau C."/>
            <person name="Gagne P."/>
            <person name="Picq S."/>
            <person name="Vernygora O."/>
            <person name="Keeling C.I."/>
            <person name="Pinkney K."/>
            <person name="Doucet D."/>
            <person name="Wen F."/>
            <person name="Johnston J.S."/>
            <person name="Maaroufi H."/>
            <person name="Boyle B."/>
            <person name="Laroche J."/>
            <person name="Dewar K."/>
            <person name="Juretic N."/>
            <person name="Blackburn G."/>
            <person name="Nisole A."/>
            <person name="Brunet B."/>
            <person name="Brandao M."/>
            <person name="Lumley L."/>
            <person name="Duan J."/>
            <person name="Quan G."/>
            <person name="Lucarotti C.J."/>
            <person name="Roe A.D."/>
            <person name="Sperling F.A.H."/>
            <person name="Levesque R.C."/>
            <person name="Cusson M."/>
        </authorList>
    </citation>
    <scope>NUCLEOTIDE SEQUENCE [LARGE SCALE GENOMIC DNA]</scope>
    <source>
        <strain evidence="1">Glfc:IPQL:Cfum</strain>
    </source>
</reference>
<dbReference type="Proteomes" id="UP001064048">
    <property type="component" value="Chromosome 2"/>
</dbReference>
<accession>A0ACC0KVN3</accession>
<sequence>MTNLEFDDVEQKEEVTGVAAEKANILSSPAAENCKALLTLAPVDNKNKCRPFWCLKRFYMFCQEILKSVQADIIRSDVWVSAPPDSRKSPENINALFAFSGYVLQMGYTNKMYYPHRNTQLQHLCSEHRKKDIVVGSRDIIV</sequence>
<dbReference type="EMBL" id="CM046102">
    <property type="protein sequence ID" value="KAI8440363.1"/>
    <property type="molecule type" value="Genomic_DNA"/>
</dbReference>
<gene>
    <name evidence="1" type="ORF">MSG28_001696</name>
</gene>
<evidence type="ECO:0000313" key="2">
    <source>
        <dbReference type="Proteomes" id="UP001064048"/>
    </source>
</evidence>
<name>A0ACC0KVN3_CHOFU</name>
<keyword evidence="2" id="KW-1185">Reference proteome</keyword>